<accession>A0A941IHU9</accession>
<feature type="transmembrane region" description="Helical" evidence="6">
    <location>
        <begin position="115"/>
        <end position="133"/>
    </location>
</feature>
<evidence type="ECO:0000313" key="7">
    <source>
        <dbReference type="EMBL" id="MBR7828915.1"/>
    </source>
</evidence>
<dbReference type="AlphaFoldDB" id="A0A941IHU9"/>
<feature type="transmembrane region" description="Helical" evidence="6">
    <location>
        <begin position="18"/>
        <end position="47"/>
    </location>
</feature>
<dbReference type="GO" id="GO:0022857">
    <property type="term" value="F:transmembrane transporter activity"/>
    <property type="evidence" value="ECO:0007669"/>
    <property type="project" value="InterPro"/>
</dbReference>
<protein>
    <submittedName>
        <fullName evidence="7">APC family permease</fullName>
    </submittedName>
</protein>
<evidence type="ECO:0000256" key="5">
    <source>
        <dbReference type="ARBA" id="ARBA00023136"/>
    </source>
</evidence>
<dbReference type="Gene3D" id="1.20.1740.10">
    <property type="entry name" value="Amino acid/polyamine transporter I"/>
    <property type="match status" value="1"/>
</dbReference>
<comment type="caution">
    <text evidence="7">The sequence shown here is derived from an EMBL/GenBank/DDBJ whole genome shotgun (WGS) entry which is preliminary data.</text>
</comment>
<evidence type="ECO:0000256" key="2">
    <source>
        <dbReference type="ARBA" id="ARBA00022475"/>
    </source>
</evidence>
<keyword evidence="4 6" id="KW-1133">Transmembrane helix</keyword>
<sequence length="463" mass="48875">MVDIAAATMANIGPAMSFFFGFGFLAVTAGVASPLTILAAGVAVAFLGNTLAQFSKAHPSAGSFITFVGKTFGPTSAVTTALLAGLGYIIAMSSVIAVSGGFLETTLNHYFGWNVPWIIWTLVLTALAVVLMIRGVAVSTKVAGFFFGIEMIVLVAVSVIALVKHSGHLSFTPFEPSHITNGFSGLAAGFPLAVYLFIGWENSAALAEETDNPRRNVGRAVFLSIGIMSVSYLLFSYATLTGFGYDVTAVGNSAVPFIDVAQGTFAVLAFFAYLAGLTSTVGSLIAGVNSQARLVFNAGREGLLPSAIGEVHPTRRTPTKAIITFVGISLLIIGGWGLGHILGGHAGGWMDPMSFFAESSTMGTILVLLVYLASNIALPFYYRRYRPSEFHWVRHALLPAIGAATILVPLYYLVKPGQSDPYDWFPYLALAILAVSVAYAALLVRRDPSLGERVGSIVADHHS</sequence>
<gene>
    <name evidence="7" type="ORF">KDK95_21575</name>
</gene>
<evidence type="ECO:0000313" key="8">
    <source>
        <dbReference type="Proteomes" id="UP000676325"/>
    </source>
</evidence>
<keyword evidence="5 6" id="KW-0472">Membrane</keyword>
<dbReference type="EMBL" id="JAGSOH010000069">
    <property type="protein sequence ID" value="MBR7828915.1"/>
    <property type="molecule type" value="Genomic_DNA"/>
</dbReference>
<feature type="transmembrane region" description="Helical" evidence="6">
    <location>
        <begin position="393"/>
        <end position="412"/>
    </location>
</feature>
<keyword evidence="2" id="KW-1003">Cell membrane</keyword>
<feature type="transmembrane region" description="Helical" evidence="6">
    <location>
        <begin position="145"/>
        <end position="163"/>
    </location>
</feature>
<dbReference type="RefSeq" id="WP_212520055.1">
    <property type="nucleotide sequence ID" value="NZ_JAGSOH010000069.1"/>
</dbReference>
<dbReference type="Proteomes" id="UP000676325">
    <property type="component" value="Unassembled WGS sequence"/>
</dbReference>
<proteinExistence type="predicted"/>
<feature type="transmembrane region" description="Helical" evidence="6">
    <location>
        <begin position="80"/>
        <end position="103"/>
    </location>
</feature>
<dbReference type="InterPro" id="IPR050367">
    <property type="entry name" value="APC_superfamily"/>
</dbReference>
<feature type="transmembrane region" description="Helical" evidence="6">
    <location>
        <begin position="183"/>
        <end position="200"/>
    </location>
</feature>
<feature type="transmembrane region" description="Helical" evidence="6">
    <location>
        <begin position="362"/>
        <end position="381"/>
    </location>
</feature>
<evidence type="ECO:0000256" key="3">
    <source>
        <dbReference type="ARBA" id="ARBA00022692"/>
    </source>
</evidence>
<comment type="subcellular location">
    <subcellularLocation>
        <location evidence="1">Cell membrane</location>
        <topology evidence="1">Multi-pass membrane protein</topology>
    </subcellularLocation>
</comment>
<keyword evidence="8" id="KW-1185">Reference proteome</keyword>
<dbReference type="Pfam" id="PF13520">
    <property type="entry name" value="AA_permease_2"/>
    <property type="match status" value="1"/>
</dbReference>
<dbReference type="GO" id="GO:0005886">
    <property type="term" value="C:plasma membrane"/>
    <property type="evidence" value="ECO:0007669"/>
    <property type="project" value="UniProtKB-SubCell"/>
</dbReference>
<evidence type="ECO:0000256" key="6">
    <source>
        <dbReference type="SAM" id="Phobius"/>
    </source>
</evidence>
<dbReference type="InterPro" id="IPR002293">
    <property type="entry name" value="AA/rel_permease1"/>
</dbReference>
<feature type="transmembrane region" description="Helical" evidence="6">
    <location>
        <begin position="265"/>
        <end position="288"/>
    </location>
</feature>
<feature type="transmembrane region" description="Helical" evidence="6">
    <location>
        <begin position="424"/>
        <end position="444"/>
    </location>
</feature>
<evidence type="ECO:0000256" key="1">
    <source>
        <dbReference type="ARBA" id="ARBA00004651"/>
    </source>
</evidence>
<dbReference type="PANTHER" id="PTHR42770:SF16">
    <property type="entry name" value="AMINO ACID PERMEASE"/>
    <property type="match status" value="1"/>
</dbReference>
<evidence type="ECO:0000256" key="4">
    <source>
        <dbReference type="ARBA" id="ARBA00022989"/>
    </source>
</evidence>
<name>A0A941IHU9_9ACTN</name>
<feature type="transmembrane region" description="Helical" evidence="6">
    <location>
        <begin position="221"/>
        <end position="245"/>
    </location>
</feature>
<dbReference type="PANTHER" id="PTHR42770">
    <property type="entry name" value="AMINO ACID TRANSPORTER-RELATED"/>
    <property type="match status" value="1"/>
</dbReference>
<dbReference type="PIRSF" id="PIRSF006060">
    <property type="entry name" value="AA_transporter"/>
    <property type="match status" value="1"/>
</dbReference>
<reference evidence="7" key="1">
    <citation type="submission" date="2021-04" db="EMBL/GenBank/DDBJ databases">
        <title>Genome based classification of Actinospica acidithermotolerans sp. nov., an actinobacterium isolated from an Indonesian hot spring.</title>
        <authorList>
            <person name="Kusuma A.B."/>
            <person name="Putra K.E."/>
            <person name="Nafisah S."/>
            <person name="Loh J."/>
            <person name="Nouioui I."/>
            <person name="Goodfellow M."/>
        </authorList>
    </citation>
    <scope>NUCLEOTIDE SEQUENCE</scope>
    <source>
        <strain evidence="7">MGRD01-02</strain>
    </source>
</reference>
<organism evidence="7 8">
    <name type="scientific">Actinospica acidithermotolerans</name>
    <dbReference type="NCBI Taxonomy" id="2828514"/>
    <lineage>
        <taxon>Bacteria</taxon>
        <taxon>Bacillati</taxon>
        <taxon>Actinomycetota</taxon>
        <taxon>Actinomycetes</taxon>
        <taxon>Catenulisporales</taxon>
        <taxon>Actinospicaceae</taxon>
        <taxon>Actinospica</taxon>
    </lineage>
</organism>
<feature type="transmembrane region" description="Helical" evidence="6">
    <location>
        <begin position="322"/>
        <end position="342"/>
    </location>
</feature>
<keyword evidence="3 6" id="KW-0812">Transmembrane</keyword>